<feature type="compositionally biased region" description="Basic and acidic residues" evidence="1">
    <location>
        <begin position="13"/>
        <end position="24"/>
    </location>
</feature>
<reference evidence="3" key="1">
    <citation type="journal article" date="2023" name="Commun. Biol.">
        <title>Genome analysis of Parmales, the sister group of diatoms, reveals the evolutionary specialization of diatoms from phago-mixotrophs to photoautotrophs.</title>
        <authorList>
            <person name="Ban H."/>
            <person name="Sato S."/>
            <person name="Yoshikawa S."/>
            <person name="Yamada K."/>
            <person name="Nakamura Y."/>
            <person name="Ichinomiya M."/>
            <person name="Sato N."/>
            <person name="Blanc-Mathieu R."/>
            <person name="Endo H."/>
            <person name="Kuwata A."/>
            <person name="Ogata H."/>
        </authorList>
    </citation>
    <scope>NUCLEOTIDE SEQUENCE [LARGE SCALE GENOMIC DNA]</scope>
</reference>
<sequence>MSDARAARAAALTEKRARLEEMKAKRAQRAATGGKGPEKKADLDDYIDGLLTPPTLRHPPSPPPKKESPTNKGKNARPSTPNPDSSEIDAKHHSPQPVPPPAPAPAEQKPEMYTKDCQTEITVELDADEVWPQGSTKEDDNEDDDDPAPPTPTTRRRNNSIQPGIIDPSQNRKLSFAAQHRGSFRAPSGIPLSPLSALNEDSMDEMSIPELGEEEKNDIQASDTFMAFMKKSGMLVERALAKPLMDSFLTDMTTVTKESSSIPTISYNTPLMNDNTITSLQWSPWQGHEDILLSGLSGQLGYSEILNLNLFNDSKEKHVKQTPEMTLQSGGPVSCSIWTGATTVVNATLNTLESFDIRVGSLPQMKGRSDHEEGIIAMFRDEGKIKSISTDSMAIWSTDSMSSPQMTIKFKGKVTAVGRDEALGGGEGRLIMGCEDGSIFDVNLVEKNAIRDWKGKHFGWITGVDVCKNRVVTGGVDWWIKLWDIDNVGAPVWERMNGYDMITDVKFGGIGCIAAAGEDTVKFYEHGEIQDKIVFKGGDDVINKFVWGTNNEGKKDRMAIGIGGRVEIAKYEVEGKGKERGVEDW</sequence>
<feature type="compositionally biased region" description="Basic and acidic residues" evidence="1">
    <location>
        <begin position="108"/>
        <end position="118"/>
    </location>
</feature>
<dbReference type="Proteomes" id="UP001162640">
    <property type="component" value="Unassembled WGS sequence"/>
</dbReference>
<dbReference type="SUPFAM" id="SSF50978">
    <property type="entry name" value="WD40 repeat-like"/>
    <property type="match status" value="1"/>
</dbReference>
<dbReference type="InterPro" id="IPR015943">
    <property type="entry name" value="WD40/YVTN_repeat-like_dom_sf"/>
</dbReference>
<name>A0A9W7BXW5_9STRA</name>
<organism evidence="2 3">
    <name type="scientific">Triparma laevis f. inornata</name>
    <dbReference type="NCBI Taxonomy" id="1714386"/>
    <lineage>
        <taxon>Eukaryota</taxon>
        <taxon>Sar</taxon>
        <taxon>Stramenopiles</taxon>
        <taxon>Ochrophyta</taxon>
        <taxon>Bolidophyceae</taxon>
        <taxon>Parmales</taxon>
        <taxon>Triparmaceae</taxon>
        <taxon>Triparma</taxon>
    </lineage>
</organism>
<dbReference type="Gene3D" id="2.130.10.10">
    <property type="entry name" value="YVTN repeat-like/Quinoprotein amine dehydrogenase"/>
    <property type="match status" value="1"/>
</dbReference>
<proteinExistence type="predicted"/>
<accession>A0A9W7BXW5</accession>
<protein>
    <submittedName>
        <fullName evidence="2">Uncharacterized protein</fullName>
    </submittedName>
</protein>
<evidence type="ECO:0000313" key="2">
    <source>
        <dbReference type="EMBL" id="GMH94733.1"/>
    </source>
</evidence>
<comment type="caution">
    <text evidence="2">The sequence shown here is derived from an EMBL/GenBank/DDBJ whole genome shotgun (WGS) entry which is preliminary data.</text>
</comment>
<gene>
    <name evidence="2" type="ORF">TL16_g12989</name>
</gene>
<dbReference type="InterPro" id="IPR036322">
    <property type="entry name" value="WD40_repeat_dom_sf"/>
</dbReference>
<feature type="region of interest" description="Disordered" evidence="1">
    <location>
        <begin position="1"/>
        <end position="170"/>
    </location>
</feature>
<dbReference type="EMBL" id="BLQM01000570">
    <property type="protein sequence ID" value="GMH94733.1"/>
    <property type="molecule type" value="Genomic_DNA"/>
</dbReference>
<evidence type="ECO:0000256" key="1">
    <source>
        <dbReference type="SAM" id="MobiDB-lite"/>
    </source>
</evidence>
<evidence type="ECO:0000313" key="3">
    <source>
        <dbReference type="Proteomes" id="UP001162640"/>
    </source>
</evidence>
<dbReference type="AlphaFoldDB" id="A0A9W7BXW5"/>